<feature type="domain" description="Gfo/Idh/MocA-like oxidoreductase N-terminal" evidence="2">
    <location>
        <begin position="5"/>
        <end position="120"/>
    </location>
</feature>
<dbReference type="SUPFAM" id="SSF55347">
    <property type="entry name" value="Glyceraldehyde-3-phosphate dehydrogenase-like, C-terminal domain"/>
    <property type="match status" value="1"/>
</dbReference>
<dbReference type="InterPro" id="IPR050463">
    <property type="entry name" value="Gfo/Idh/MocA_oxidrdct_glycsds"/>
</dbReference>
<evidence type="ECO:0008006" key="6">
    <source>
        <dbReference type="Google" id="ProtNLM"/>
    </source>
</evidence>
<reference evidence="4 5" key="1">
    <citation type="submission" date="2016-04" db="EMBL/GenBank/DDBJ databases">
        <title>Draft genome sequence of freshwater magnetotactic bacteria Magnetospirillum marisnigri SP-1 and Magnetospirillum moscoviense BB-1.</title>
        <authorList>
            <person name="Koziaeva V."/>
            <person name="Dziuba M.V."/>
            <person name="Ivanov T.M."/>
            <person name="Kuznetsov B."/>
            <person name="Grouzdev D.S."/>
        </authorList>
    </citation>
    <scope>NUCLEOTIDE SEQUENCE [LARGE SCALE GENOMIC DNA]</scope>
    <source>
        <strain evidence="4 5">SP-1</strain>
    </source>
</reference>
<dbReference type="GO" id="GO:0016491">
    <property type="term" value="F:oxidoreductase activity"/>
    <property type="evidence" value="ECO:0007669"/>
    <property type="project" value="UniProtKB-KW"/>
</dbReference>
<protein>
    <recommendedName>
        <fullName evidence="6">Dehydrogenase</fullName>
    </recommendedName>
</protein>
<dbReference type="GO" id="GO:0000166">
    <property type="term" value="F:nucleotide binding"/>
    <property type="evidence" value="ECO:0007669"/>
    <property type="project" value="InterPro"/>
</dbReference>
<evidence type="ECO:0000313" key="5">
    <source>
        <dbReference type="Proteomes" id="UP000078428"/>
    </source>
</evidence>
<feature type="domain" description="GFO/IDH/MocA-like oxidoreductase" evidence="3">
    <location>
        <begin position="130"/>
        <end position="253"/>
    </location>
</feature>
<dbReference type="PANTHER" id="PTHR43818:SF11">
    <property type="entry name" value="BCDNA.GH03377"/>
    <property type="match status" value="1"/>
</dbReference>
<dbReference type="PANTHER" id="PTHR43818">
    <property type="entry name" value="BCDNA.GH03377"/>
    <property type="match status" value="1"/>
</dbReference>
<dbReference type="EMBL" id="LWQT01000043">
    <property type="protein sequence ID" value="OAN52769.1"/>
    <property type="molecule type" value="Genomic_DNA"/>
</dbReference>
<evidence type="ECO:0000313" key="4">
    <source>
        <dbReference type="EMBL" id="OAN52769.1"/>
    </source>
</evidence>
<dbReference type="Pfam" id="PF01408">
    <property type="entry name" value="GFO_IDH_MocA"/>
    <property type="match status" value="1"/>
</dbReference>
<dbReference type="AlphaFoldDB" id="A0A178MUT6"/>
<evidence type="ECO:0000256" key="1">
    <source>
        <dbReference type="ARBA" id="ARBA00023002"/>
    </source>
</evidence>
<evidence type="ECO:0000259" key="2">
    <source>
        <dbReference type="Pfam" id="PF01408"/>
    </source>
</evidence>
<dbReference type="InterPro" id="IPR000683">
    <property type="entry name" value="Gfo/Idh/MocA-like_OxRdtase_N"/>
</dbReference>
<keyword evidence="5" id="KW-1185">Reference proteome</keyword>
<dbReference type="InterPro" id="IPR055170">
    <property type="entry name" value="GFO_IDH_MocA-like_dom"/>
</dbReference>
<gene>
    <name evidence="4" type="ORF">A6A04_15845</name>
</gene>
<sequence>MKPLKAAVIGLGVGEQHVLSYQSIPGVEVAAVCDIDPAKLAEVADRRGVAVRHADWRKVTEDPDIDVVSICSYDCDHAEQAVSAFEHGKHVFVEKPVALNREDAGRVLRAQQDSGRLISSNLILRASPRFAELKRRIDAGELGDIFYMEGDYIHQILWKITEGWRGRMPFYNVTYGGGIHLIDLMRWLVGREVREVTAMGNQLLSRDSGFGYPDTMVSLLKFEGDILAKSLTTFGPQRTKFHALNVYGTKKTFINDMPDAWLFDGDQPENRHAVTTPYPGMAKGDLIPDFVDAIRLGRPPLISTTDVFRVMEVCCAAWDSLQQGRSVRVDYPI</sequence>
<dbReference type="Pfam" id="PF22725">
    <property type="entry name" value="GFO_IDH_MocA_C3"/>
    <property type="match status" value="1"/>
</dbReference>
<proteinExistence type="predicted"/>
<dbReference type="SUPFAM" id="SSF51735">
    <property type="entry name" value="NAD(P)-binding Rossmann-fold domains"/>
    <property type="match status" value="1"/>
</dbReference>
<evidence type="ECO:0000259" key="3">
    <source>
        <dbReference type="Pfam" id="PF22725"/>
    </source>
</evidence>
<dbReference type="Gene3D" id="3.30.360.10">
    <property type="entry name" value="Dihydrodipicolinate Reductase, domain 2"/>
    <property type="match status" value="1"/>
</dbReference>
<keyword evidence="1" id="KW-0560">Oxidoreductase</keyword>
<dbReference type="InterPro" id="IPR036291">
    <property type="entry name" value="NAD(P)-bd_dom_sf"/>
</dbReference>
<organism evidence="4 5">
    <name type="scientific">Paramagnetospirillum marisnigri</name>
    <dbReference type="NCBI Taxonomy" id="1285242"/>
    <lineage>
        <taxon>Bacteria</taxon>
        <taxon>Pseudomonadati</taxon>
        <taxon>Pseudomonadota</taxon>
        <taxon>Alphaproteobacteria</taxon>
        <taxon>Rhodospirillales</taxon>
        <taxon>Magnetospirillaceae</taxon>
        <taxon>Paramagnetospirillum</taxon>
    </lineage>
</organism>
<comment type="caution">
    <text evidence="4">The sequence shown here is derived from an EMBL/GenBank/DDBJ whole genome shotgun (WGS) entry which is preliminary data.</text>
</comment>
<accession>A0A178MUT6</accession>
<dbReference type="Proteomes" id="UP000078428">
    <property type="component" value="Unassembled WGS sequence"/>
</dbReference>
<name>A0A178MUT6_9PROT</name>
<dbReference type="STRING" id="1285242.A6A04_15845"/>
<dbReference type="Gene3D" id="3.40.50.720">
    <property type="entry name" value="NAD(P)-binding Rossmann-like Domain"/>
    <property type="match status" value="1"/>
</dbReference>